<gene>
    <name evidence="1" type="ORF">SCF082_LOCUS19254</name>
</gene>
<reference evidence="1 2" key="1">
    <citation type="submission" date="2024-02" db="EMBL/GenBank/DDBJ databases">
        <authorList>
            <person name="Chen Y."/>
            <person name="Shah S."/>
            <person name="Dougan E. K."/>
            <person name="Thang M."/>
            <person name="Chan C."/>
        </authorList>
    </citation>
    <scope>NUCLEOTIDE SEQUENCE [LARGE SCALE GENOMIC DNA]</scope>
</reference>
<dbReference type="Proteomes" id="UP001642464">
    <property type="component" value="Unassembled WGS sequence"/>
</dbReference>
<dbReference type="EMBL" id="CAXAMM010013125">
    <property type="protein sequence ID" value="CAK9030566.1"/>
    <property type="molecule type" value="Genomic_DNA"/>
</dbReference>
<proteinExistence type="predicted"/>
<name>A0ABP0KUK9_9DINO</name>
<protein>
    <submittedName>
        <fullName evidence="1">Uncharacterized protein</fullName>
    </submittedName>
</protein>
<accession>A0ABP0KUK9</accession>
<comment type="caution">
    <text evidence="1">The sequence shown here is derived from an EMBL/GenBank/DDBJ whole genome shotgun (WGS) entry which is preliminary data.</text>
</comment>
<evidence type="ECO:0000313" key="1">
    <source>
        <dbReference type="EMBL" id="CAK9030566.1"/>
    </source>
</evidence>
<keyword evidence="2" id="KW-1185">Reference proteome</keyword>
<evidence type="ECO:0000313" key="2">
    <source>
        <dbReference type="Proteomes" id="UP001642464"/>
    </source>
</evidence>
<sequence length="666" mass="75090">MKDEVRAKIAEFIQRAEEGGHVQGVNSLFSYLKSQNLMYEQRVIPALVHPHPSNRDGLGVLPSECHGLLSDIGDSGWSWKEVRAVACEVSDTESVMNFNQGLVERSKGLLPRAAPGSVKYASLSATHTNMVLRMFAAHHPHSDIRFTNNGSLSLEKLESHDGEYYDAVCHGLRWEIVAADVMEAFPALPSLVQLTMNTSGQLQRKETELQLCLRVFRVWTEQRASKDVVGFADVKKQLQRSKPEFVTSLPNIFSFVMQFCGGDEAPHAAIQGALCPEKIISHHDVKKLLTHEKIVYADEMIGEVRKLAKDKGLTDMSLIYEWGRSVLMILLEKKVPGVEVKQTLEDQAALLTWKVREDLGVNLTNRWDEHFSAPEESLSVKDTPENAGMRQYDESGKIANNQVLVEEMGFKVGCHIIRKDKVTATILGFKDRFVLLSVQGGDVSGECRVDFQSFLNKEWTLYKPKAQPEFLPEYWKHGPLDHPESQVAFIKAKIVVELRASMHKCTSVSNPSFLKVMSKPKGLFAEERMEKNALCLVPFTCGVMSKDHGSENANTSHVKAYTFQDLWDFYLTPAVSLPKEEQKGLIVPFWFVGTTYDPDMANCELFYPRGNSSKSFESMAVKIPYIRNTQALKAGDELLIFKEKTKKPLDLEQLLPNKRVRTKSKH</sequence>
<organism evidence="1 2">
    <name type="scientific">Durusdinium trenchii</name>
    <dbReference type="NCBI Taxonomy" id="1381693"/>
    <lineage>
        <taxon>Eukaryota</taxon>
        <taxon>Sar</taxon>
        <taxon>Alveolata</taxon>
        <taxon>Dinophyceae</taxon>
        <taxon>Suessiales</taxon>
        <taxon>Symbiodiniaceae</taxon>
        <taxon>Durusdinium</taxon>
    </lineage>
</organism>